<evidence type="ECO:0000313" key="1">
    <source>
        <dbReference type="EMBL" id="NWN45506.1"/>
    </source>
</evidence>
<organism evidence="1 2">
    <name type="scientific">Candidatus Phytoplasma pruni</name>
    <dbReference type="NCBI Taxonomy" id="479893"/>
    <lineage>
        <taxon>Bacteria</taxon>
        <taxon>Bacillati</taxon>
        <taxon>Mycoplasmatota</taxon>
        <taxon>Mollicutes</taxon>
        <taxon>Acholeplasmatales</taxon>
        <taxon>Acholeplasmataceae</taxon>
        <taxon>Candidatus Phytoplasma</taxon>
        <taxon>16SrIII (X-disease group)</taxon>
    </lineage>
</organism>
<keyword evidence="2" id="KW-1185">Reference proteome</keyword>
<reference evidence="1 2" key="1">
    <citation type="submission" date="2020-06" db="EMBL/GenBank/DDBJ databases">
        <title>Draft genome sequence of Candidatus Phytoplasma pruni (X-disease group, subgroup 16SrIII-B) strain ChTDIII from Argentina.</title>
        <authorList>
            <person name="Fernandez F.D."/>
            <person name="Zuebert C."/>
            <person name="Huettel B."/>
            <person name="Kube M."/>
            <person name="Conci L.R."/>
        </authorList>
    </citation>
    <scope>NUCLEOTIDE SEQUENCE [LARGE SCALE GENOMIC DNA]</scope>
    <source>
        <strain evidence="1 2">ChTDIII</strain>
    </source>
</reference>
<name>A0A851HIY1_9MOLU</name>
<gene>
    <name evidence="1" type="ORF">HR065_00200</name>
</gene>
<protein>
    <submittedName>
        <fullName evidence="1">KilA-N domain-containing protein</fullName>
    </submittedName>
</protein>
<dbReference type="EMBL" id="JABUOH010000006">
    <property type="protein sequence ID" value="NWN45506.1"/>
    <property type="molecule type" value="Genomic_DNA"/>
</dbReference>
<comment type="caution">
    <text evidence="1">The sequence shown here is derived from an EMBL/GenBank/DDBJ whole genome shotgun (WGS) entry which is preliminary data.</text>
</comment>
<dbReference type="Proteomes" id="UP000568109">
    <property type="component" value="Unassembled WGS sequence"/>
</dbReference>
<dbReference type="AlphaFoldDB" id="A0A851HIY1"/>
<sequence length="303" mass="34897">MSQKNKIKKIPIKNTSLTVNESFSFEKIGKYLLDFGTGLSFHTKLAKFRLSDVWEKILNSNPSKRPNEFLRNKSTQKLIKAENERLKKESLKLGNLTYGNSRTSNTPCVHKIQGVREHEWYATAVIVLEYIKWADKTISVAQLFNQMSASYLQYYKLKEAEELHANPREISKENYNKICKLISLLTERSGYNTSTFSYSKPAANITKGLFNITPKEFDDAVDEKIRPMVSRDCIISYNLAQKKFIDQLEERIFNGVKTSPTEINELATEAAIQAKRESEIMGLEIKLETHNFHSLTKKKKVLL</sequence>
<proteinExistence type="predicted"/>
<accession>A0A851HIY1</accession>
<dbReference type="RefSeq" id="WP_178733908.1">
    <property type="nucleotide sequence ID" value="NZ_JABUOH010000006.1"/>
</dbReference>
<evidence type="ECO:0000313" key="2">
    <source>
        <dbReference type="Proteomes" id="UP000568109"/>
    </source>
</evidence>